<dbReference type="SUPFAM" id="SSF53474">
    <property type="entry name" value="alpha/beta-Hydrolases"/>
    <property type="match status" value="1"/>
</dbReference>
<dbReference type="InterPro" id="IPR029058">
    <property type="entry name" value="AB_hydrolase_fold"/>
</dbReference>
<dbReference type="PANTHER" id="PTHR48098">
    <property type="entry name" value="ENTEROCHELIN ESTERASE-RELATED"/>
    <property type="match status" value="1"/>
</dbReference>
<keyword evidence="1" id="KW-0378">Hydrolase</keyword>
<dbReference type="SUPFAM" id="SSF159501">
    <property type="entry name" value="EreA/ChaN-like"/>
    <property type="match status" value="1"/>
</dbReference>
<dbReference type="STRING" id="454006.SAMN05421825_0063"/>
<name>A0A1G7FD41_9FLAO</name>
<keyword evidence="2" id="KW-1185">Reference proteome</keyword>
<dbReference type="GO" id="GO:0016787">
    <property type="term" value="F:hydrolase activity"/>
    <property type="evidence" value="ECO:0007669"/>
    <property type="project" value="UniProtKB-KW"/>
</dbReference>
<dbReference type="Gene3D" id="3.40.50.1820">
    <property type="entry name" value="alpha/beta hydrolase"/>
    <property type="match status" value="1"/>
</dbReference>
<accession>A0A1G7FD41</accession>
<evidence type="ECO:0000313" key="2">
    <source>
        <dbReference type="Proteomes" id="UP000199203"/>
    </source>
</evidence>
<dbReference type="EMBL" id="FNBH01000001">
    <property type="protein sequence ID" value="SDE73858.1"/>
    <property type="molecule type" value="Genomic_DNA"/>
</dbReference>
<gene>
    <name evidence="1" type="ORF">SAMN05421825_0063</name>
</gene>
<dbReference type="InterPro" id="IPR050583">
    <property type="entry name" value="Mycobacterial_A85_antigen"/>
</dbReference>
<dbReference type="Gene3D" id="3.40.50.11550">
    <property type="match status" value="1"/>
</dbReference>
<dbReference type="RefSeq" id="WP_245707081.1">
    <property type="nucleotide sequence ID" value="NZ_FNBH01000001.1"/>
</dbReference>
<organism evidence="1 2">
    <name type="scientific">Epilithonimonas hungarica</name>
    <dbReference type="NCBI Taxonomy" id="454006"/>
    <lineage>
        <taxon>Bacteria</taxon>
        <taxon>Pseudomonadati</taxon>
        <taxon>Bacteroidota</taxon>
        <taxon>Flavobacteriia</taxon>
        <taxon>Flavobacteriales</taxon>
        <taxon>Weeksellaceae</taxon>
        <taxon>Chryseobacterium group</taxon>
        <taxon>Epilithonimonas</taxon>
    </lineage>
</organism>
<evidence type="ECO:0000313" key="1">
    <source>
        <dbReference type="EMBL" id="SDE73858.1"/>
    </source>
</evidence>
<proteinExistence type="predicted"/>
<dbReference type="InterPro" id="IPR000801">
    <property type="entry name" value="Esterase-like"/>
</dbReference>
<reference evidence="2" key="1">
    <citation type="submission" date="2016-10" db="EMBL/GenBank/DDBJ databases">
        <authorList>
            <person name="Varghese N."/>
            <person name="Submissions S."/>
        </authorList>
    </citation>
    <scope>NUCLEOTIDE SEQUENCE [LARGE SCALE GENOMIC DNA]</scope>
    <source>
        <strain evidence="2">DSM 19684</strain>
    </source>
</reference>
<sequence length="665" mass="78048">MKLPIQFSLLFLAFLFPILGFGQENKATLEAVEYLKQHPKNPKDYLISKFRNYPLVLLGEDHAVKENLDFVKSIIPDLYQAGVYNLCMEFGAFEKQKELDELLNAEIFDERKAKDLFFYYNVGWAYKEYFDIYKAVWEFNKTLKPDAKKFRIVNLSYQYRWENFKGGARTPENMKAVFNLGTPDQFRTEIIKKEIIDKNEKALIYMGHVHVFTKYRMPILKVNNDDFCDYDDGMVGNRLYKLMPDKVFNMMFHTPMFSKTQYNPAYVSPANGELENALQKLNYPQIGFDLINTPVGKLSDNSFFSFCHSDFKMEDFFDGYIFLKPFKDLTGCTFDEDFFTGKDWTYIENNFPDPDWRKPKNLDEYKTAIKKYVDIKDRYKDVIQTSIPAVSSGKILIINQFPSKYVAPRNVDIWLPENFNPNKKYAVLYMHDGQMLFDGSINWNNSEWKVDENYTELRKKIKLKDCIIVGLWNTGATRHSEYFPQKAFESLSEELQNQTLEKYFLGKIQSDNYLKFIVQEVKPFIDKNYPTLKDRDNTYIAGSSMGGLISMYAICEYPEIFGGSASLSTHWIGITDLLNDEIPSAFENYLRQKLPTPKTHKIYFDFGTEGLDGHYEKYQNKVDLIMKGKGFNKNNWTTRKFESADHSENSWSKRFSIPLDFLLKK</sequence>
<dbReference type="PANTHER" id="PTHR48098:SF6">
    <property type="entry name" value="FERRI-BACILLIBACTIN ESTERASE BESA"/>
    <property type="match status" value="1"/>
</dbReference>
<dbReference type="AlphaFoldDB" id="A0A1G7FD41"/>
<protein>
    <submittedName>
        <fullName evidence="1">Predicted hydrolase of the alpha/beta superfamily</fullName>
    </submittedName>
</protein>
<dbReference type="Pfam" id="PF00756">
    <property type="entry name" value="Esterase"/>
    <property type="match status" value="1"/>
</dbReference>
<dbReference type="Proteomes" id="UP000199203">
    <property type="component" value="Unassembled WGS sequence"/>
</dbReference>